<evidence type="ECO:0000256" key="2">
    <source>
        <dbReference type="ARBA" id="ARBA00022516"/>
    </source>
</evidence>
<keyword evidence="7" id="KW-0067">ATP-binding</keyword>
<feature type="domain" description="DAGKc" evidence="12">
    <location>
        <begin position="1"/>
        <end position="130"/>
    </location>
</feature>
<dbReference type="Proteomes" id="UP000771736">
    <property type="component" value="Unassembled WGS sequence"/>
</dbReference>
<dbReference type="GO" id="GO:0016301">
    <property type="term" value="F:kinase activity"/>
    <property type="evidence" value="ECO:0007669"/>
    <property type="project" value="UniProtKB-KW"/>
</dbReference>
<keyword evidence="8" id="KW-0460">Magnesium</keyword>
<sequence>MKTKILFIMNPKSGVGSKESIPELIDKNIDKELFDYQIANTEYAGHATELAKQAVEDKVGIVVAVGGDGTVNEVGKALINTDTAIGIIPTGSGNGLARHLAIPMNVKKSLQILNQACIHKLDYGIINGIPFFCTCGMGFDAFISMKFAEAGKRGVVTYVQKVLEEGLKYEPQTYDIEDNEGVHHYKAFLISVANASQYGNNAYIAPQASMSDGLLDIIIMEPFDIIDAPQVAIEMFNKTLDKNSKIKTFKAKRIHIHRKEEGVIHYDGDPIMAGKDVEIKLVSKGIKVVVNPSDHKDQRKPNILQTSFSELFSNIDLIRCNINKQSRKVQALNKTILRKLNI</sequence>
<dbReference type="RefSeq" id="WP_273158272.1">
    <property type="nucleotide sequence ID" value="NZ_CAJPLR010000199.1"/>
</dbReference>
<evidence type="ECO:0000259" key="12">
    <source>
        <dbReference type="PROSITE" id="PS50146"/>
    </source>
</evidence>
<dbReference type="Gene3D" id="2.60.200.40">
    <property type="match status" value="1"/>
</dbReference>
<name>A0A930HL10_9BACT</name>
<keyword evidence="2" id="KW-0444">Lipid biosynthesis</keyword>
<dbReference type="PANTHER" id="PTHR12358:SF106">
    <property type="entry name" value="LIPID KINASE YEGS"/>
    <property type="match status" value="1"/>
</dbReference>
<dbReference type="AlphaFoldDB" id="A0A930HL10"/>
<evidence type="ECO:0000256" key="10">
    <source>
        <dbReference type="ARBA" id="ARBA00023209"/>
    </source>
</evidence>
<accession>A0A930HL10</accession>
<proteinExistence type="predicted"/>
<gene>
    <name evidence="13" type="ORF">HXN26_01270</name>
</gene>
<protein>
    <submittedName>
        <fullName evidence="13">YegS/Rv2252/BmrU family lipid kinase</fullName>
    </submittedName>
</protein>
<evidence type="ECO:0000256" key="11">
    <source>
        <dbReference type="ARBA" id="ARBA00023264"/>
    </source>
</evidence>
<evidence type="ECO:0000256" key="9">
    <source>
        <dbReference type="ARBA" id="ARBA00023098"/>
    </source>
</evidence>
<keyword evidence="4" id="KW-0479">Metal-binding</keyword>
<dbReference type="Pfam" id="PF00781">
    <property type="entry name" value="DAGK_cat"/>
    <property type="match status" value="1"/>
</dbReference>
<dbReference type="SUPFAM" id="SSF111331">
    <property type="entry name" value="NAD kinase/diacylglycerol kinase-like"/>
    <property type="match status" value="1"/>
</dbReference>
<dbReference type="GO" id="GO:0008654">
    <property type="term" value="P:phospholipid biosynthetic process"/>
    <property type="evidence" value="ECO:0007669"/>
    <property type="project" value="UniProtKB-KW"/>
</dbReference>
<keyword evidence="3" id="KW-0808">Transferase</keyword>
<dbReference type="InterPro" id="IPR017438">
    <property type="entry name" value="ATP-NAD_kinase_N"/>
</dbReference>
<evidence type="ECO:0000313" key="13">
    <source>
        <dbReference type="EMBL" id="MBF1383480.1"/>
    </source>
</evidence>
<evidence type="ECO:0000256" key="7">
    <source>
        <dbReference type="ARBA" id="ARBA00022840"/>
    </source>
</evidence>
<reference evidence="13" key="1">
    <citation type="submission" date="2020-04" db="EMBL/GenBank/DDBJ databases">
        <title>Deep metagenomics examines the oral microbiome during advanced dental caries in children, revealing novel taxa and co-occurrences with host molecules.</title>
        <authorList>
            <person name="Baker J.L."/>
            <person name="Morton J.T."/>
            <person name="Dinis M."/>
            <person name="Alvarez R."/>
            <person name="Tran N.C."/>
            <person name="Knight R."/>
            <person name="Edlund A."/>
        </authorList>
    </citation>
    <scope>NUCLEOTIDE SEQUENCE</scope>
    <source>
        <strain evidence="13">JCVI_44_bin.5</strain>
    </source>
</reference>
<keyword evidence="5" id="KW-0547">Nucleotide-binding</keyword>
<dbReference type="NCBIfam" id="TIGR00147">
    <property type="entry name" value="YegS/Rv2252/BmrU family lipid kinase"/>
    <property type="match status" value="1"/>
</dbReference>
<comment type="caution">
    <text evidence="13">The sequence shown here is derived from an EMBL/GenBank/DDBJ whole genome shotgun (WGS) entry which is preliminary data.</text>
</comment>
<dbReference type="InterPro" id="IPR050187">
    <property type="entry name" value="Lipid_Phosphate_FormReg"/>
</dbReference>
<keyword evidence="6 13" id="KW-0418">Kinase</keyword>
<evidence type="ECO:0000256" key="5">
    <source>
        <dbReference type="ARBA" id="ARBA00022741"/>
    </source>
</evidence>
<keyword evidence="9" id="KW-0443">Lipid metabolism</keyword>
<keyword evidence="11" id="KW-1208">Phospholipid metabolism</keyword>
<dbReference type="Gene3D" id="3.40.50.10330">
    <property type="entry name" value="Probable inorganic polyphosphate/atp-NAD kinase, domain 1"/>
    <property type="match status" value="1"/>
</dbReference>
<evidence type="ECO:0000256" key="4">
    <source>
        <dbReference type="ARBA" id="ARBA00022723"/>
    </source>
</evidence>
<comment type="cofactor">
    <cofactor evidence="1">
        <name>Mg(2+)</name>
        <dbReference type="ChEBI" id="CHEBI:18420"/>
    </cofactor>
</comment>
<evidence type="ECO:0000256" key="6">
    <source>
        <dbReference type="ARBA" id="ARBA00022777"/>
    </source>
</evidence>
<dbReference type="GO" id="GO:0005524">
    <property type="term" value="F:ATP binding"/>
    <property type="evidence" value="ECO:0007669"/>
    <property type="project" value="UniProtKB-KW"/>
</dbReference>
<dbReference type="EMBL" id="JABZSJ010000003">
    <property type="protein sequence ID" value="MBF1383480.1"/>
    <property type="molecule type" value="Genomic_DNA"/>
</dbReference>
<keyword evidence="10" id="KW-0594">Phospholipid biosynthesis</keyword>
<evidence type="ECO:0000256" key="1">
    <source>
        <dbReference type="ARBA" id="ARBA00001946"/>
    </source>
</evidence>
<dbReference type="InterPro" id="IPR005218">
    <property type="entry name" value="Diacylglycerol/lipid_kinase"/>
</dbReference>
<evidence type="ECO:0000256" key="8">
    <source>
        <dbReference type="ARBA" id="ARBA00022842"/>
    </source>
</evidence>
<dbReference type="InterPro" id="IPR016064">
    <property type="entry name" value="NAD/diacylglycerol_kinase_sf"/>
</dbReference>
<dbReference type="GO" id="GO:0005886">
    <property type="term" value="C:plasma membrane"/>
    <property type="evidence" value="ECO:0007669"/>
    <property type="project" value="TreeGrafter"/>
</dbReference>
<organism evidence="13 14">
    <name type="scientific">Prevotella aurantiaca</name>
    <dbReference type="NCBI Taxonomy" id="596085"/>
    <lineage>
        <taxon>Bacteria</taxon>
        <taxon>Pseudomonadati</taxon>
        <taxon>Bacteroidota</taxon>
        <taxon>Bacteroidia</taxon>
        <taxon>Bacteroidales</taxon>
        <taxon>Prevotellaceae</taxon>
        <taxon>Prevotella</taxon>
    </lineage>
</organism>
<evidence type="ECO:0000313" key="14">
    <source>
        <dbReference type="Proteomes" id="UP000771736"/>
    </source>
</evidence>
<dbReference type="InterPro" id="IPR001206">
    <property type="entry name" value="Diacylglycerol_kinase_cat_dom"/>
</dbReference>
<dbReference type="PANTHER" id="PTHR12358">
    <property type="entry name" value="SPHINGOSINE KINASE"/>
    <property type="match status" value="1"/>
</dbReference>
<dbReference type="SMART" id="SM00046">
    <property type="entry name" value="DAGKc"/>
    <property type="match status" value="1"/>
</dbReference>
<dbReference type="GO" id="GO:0046872">
    <property type="term" value="F:metal ion binding"/>
    <property type="evidence" value="ECO:0007669"/>
    <property type="project" value="UniProtKB-KW"/>
</dbReference>
<dbReference type="PROSITE" id="PS50146">
    <property type="entry name" value="DAGK"/>
    <property type="match status" value="1"/>
</dbReference>
<dbReference type="Pfam" id="PF19279">
    <property type="entry name" value="YegS_C"/>
    <property type="match status" value="1"/>
</dbReference>
<evidence type="ECO:0000256" key="3">
    <source>
        <dbReference type="ARBA" id="ARBA00022679"/>
    </source>
</evidence>
<dbReference type="InterPro" id="IPR045540">
    <property type="entry name" value="YegS/DAGK_C"/>
</dbReference>